<evidence type="ECO:0000256" key="20">
    <source>
        <dbReference type="PIRSR" id="PIRSR039102-3"/>
    </source>
</evidence>
<evidence type="ECO:0000256" key="17">
    <source>
        <dbReference type="ARBA" id="ARBA00047614"/>
    </source>
</evidence>
<feature type="active site" evidence="19">
    <location>
        <position position="290"/>
    </location>
</feature>
<dbReference type="SUPFAM" id="SSF52440">
    <property type="entry name" value="PreATP-grasp domain"/>
    <property type="match status" value="1"/>
</dbReference>
<evidence type="ECO:0000256" key="8">
    <source>
        <dbReference type="ARBA" id="ARBA00022598"/>
    </source>
</evidence>
<name>A0A2A2F4R9_9GAMM</name>
<dbReference type="RefSeq" id="WP_095618006.1">
    <property type="nucleotide sequence ID" value="NZ_NSKD01000005.1"/>
</dbReference>
<dbReference type="PROSITE" id="PS50975">
    <property type="entry name" value="ATP_GRASP"/>
    <property type="match status" value="1"/>
</dbReference>
<keyword evidence="14 18" id="KW-0573">Peptidoglycan synthesis</keyword>
<dbReference type="InterPro" id="IPR000291">
    <property type="entry name" value="D-Ala_lig_Van_CS"/>
</dbReference>
<dbReference type="Gene3D" id="3.30.470.20">
    <property type="entry name" value="ATP-grasp fold, B domain"/>
    <property type="match status" value="1"/>
</dbReference>
<keyword evidence="10 21" id="KW-0547">Nucleotide-binding</keyword>
<evidence type="ECO:0000256" key="6">
    <source>
        <dbReference type="ARBA" id="ARBA00012216"/>
    </source>
</evidence>
<sequence length="319" mass="33993">MTVTDEFRVSAEQARALGRVAVLMGGDSAERSVSLKSGQAVTDALQAAGVDAHAVDVQGNAILKLAAEGQFDRCFIALHGRGGEDGTPQAILDQAGVPYTGSGVLASALGMDKLRTKYAFAGAGLPTPAFRLMRSLEEAEAILGELRAPLGVKPAREGSSIGIGKVETVAELKEAYIQACELDPLVLVEEWITGGEYTVSILGEQALPVIGLATDHTFYDFEAKYLSDDTHYMLPSGLDSGHEQRIRELSLEAFRVIDGCGWGRVDVMQDAAGDFWLLEVNTIPGMTDHSLVPMAAEAAGIGFRELCVRILEQTLEVRA</sequence>
<evidence type="ECO:0000256" key="14">
    <source>
        <dbReference type="ARBA" id="ARBA00022984"/>
    </source>
</evidence>
<dbReference type="HAMAP" id="MF_00047">
    <property type="entry name" value="Dala_Dala_lig"/>
    <property type="match status" value="1"/>
</dbReference>
<dbReference type="GO" id="GO:0009252">
    <property type="term" value="P:peptidoglycan biosynthetic process"/>
    <property type="evidence" value="ECO:0007669"/>
    <property type="project" value="UniProtKB-UniRule"/>
</dbReference>
<evidence type="ECO:0000256" key="7">
    <source>
        <dbReference type="ARBA" id="ARBA00022490"/>
    </source>
</evidence>
<dbReference type="NCBIfam" id="TIGR01205">
    <property type="entry name" value="D_ala_D_alaTIGR"/>
    <property type="match status" value="1"/>
</dbReference>
<dbReference type="InterPro" id="IPR016185">
    <property type="entry name" value="PreATP-grasp_dom_sf"/>
</dbReference>
<dbReference type="PROSITE" id="PS00844">
    <property type="entry name" value="DALA_DALA_LIGASE_2"/>
    <property type="match status" value="1"/>
</dbReference>
<dbReference type="NCBIfam" id="NF002378">
    <property type="entry name" value="PRK01372.1"/>
    <property type="match status" value="1"/>
</dbReference>
<dbReference type="InterPro" id="IPR005905">
    <property type="entry name" value="D_ala_D_ala"/>
</dbReference>
<dbReference type="InterPro" id="IPR011127">
    <property type="entry name" value="Dala_Dala_lig_N"/>
</dbReference>
<evidence type="ECO:0000259" key="22">
    <source>
        <dbReference type="PROSITE" id="PS50975"/>
    </source>
</evidence>
<dbReference type="GO" id="GO:0008716">
    <property type="term" value="F:D-alanine-D-alanine ligase activity"/>
    <property type="evidence" value="ECO:0007669"/>
    <property type="project" value="UniProtKB-UniRule"/>
</dbReference>
<comment type="cofactor">
    <cofactor evidence="20">
        <name>Mg(2+)</name>
        <dbReference type="ChEBI" id="CHEBI:18420"/>
    </cofactor>
    <cofactor evidence="20">
        <name>Mn(2+)</name>
        <dbReference type="ChEBI" id="CHEBI:29035"/>
    </cofactor>
    <text evidence="20">Binds 2 magnesium or manganese ions per subunit.</text>
</comment>
<keyword evidence="12 20" id="KW-0460">Magnesium</keyword>
<keyword evidence="15 20" id="KW-0464">Manganese</keyword>
<dbReference type="SUPFAM" id="SSF56059">
    <property type="entry name" value="Glutathione synthetase ATP-binding domain-like"/>
    <property type="match status" value="1"/>
</dbReference>
<dbReference type="GO" id="GO:0008360">
    <property type="term" value="P:regulation of cell shape"/>
    <property type="evidence" value="ECO:0007669"/>
    <property type="project" value="UniProtKB-KW"/>
</dbReference>
<comment type="subcellular location">
    <subcellularLocation>
        <location evidence="3 18">Cytoplasm</location>
    </subcellularLocation>
</comment>
<feature type="binding site" evidence="20">
    <location>
        <position position="279"/>
    </location>
    <ligand>
        <name>Mg(2+)</name>
        <dbReference type="ChEBI" id="CHEBI:18420"/>
        <label>2</label>
    </ligand>
</feature>
<dbReference type="FunFam" id="3.30.470.20:FF:000008">
    <property type="entry name" value="D-alanine--D-alanine ligase"/>
    <property type="match status" value="1"/>
</dbReference>
<comment type="similarity">
    <text evidence="5 18">Belongs to the D-alanine--D-alanine ligase family.</text>
</comment>
<feature type="active site" evidence="19">
    <location>
        <position position="30"/>
    </location>
</feature>
<dbReference type="UniPathway" id="UPA00219"/>
<dbReference type="GO" id="GO:0046872">
    <property type="term" value="F:metal ion binding"/>
    <property type="evidence" value="ECO:0007669"/>
    <property type="project" value="UniProtKB-KW"/>
</dbReference>
<keyword evidence="16 18" id="KW-0961">Cell wall biogenesis/degradation</keyword>
<reference evidence="23 24" key="1">
    <citation type="submission" date="2017-08" db="EMBL/GenBank/DDBJ databases">
        <title>Halovibrio sewagensis sp. nov., isolated from wastewater of high salinity.</title>
        <authorList>
            <person name="Dong X."/>
            <person name="Zhang G."/>
        </authorList>
    </citation>
    <scope>NUCLEOTIDE SEQUENCE [LARGE SCALE GENOMIC DNA]</scope>
    <source>
        <strain evidence="23 24">YL5-2</strain>
    </source>
</reference>
<keyword evidence="11 21" id="KW-0067">ATP-binding</keyword>
<dbReference type="Pfam" id="PF01820">
    <property type="entry name" value="Dala_Dala_lig_N"/>
    <property type="match status" value="1"/>
</dbReference>
<evidence type="ECO:0000256" key="12">
    <source>
        <dbReference type="ARBA" id="ARBA00022842"/>
    </source>
</evidence>
<dbReference type="EC" id="6.3.2.4" evidence="6 18"/>
<evidence type="ECO:0000256" key="4">
    <source>
        <dbReference type="ARBA" id="ARBA00004752"/>
    </source>
</evidence>
<keyword evidence="7 18" id="KW-0963">Cytoplasm</keyword>
<evidence type="ECO:0000256" key="13">
    <source>
        <dbReference type="ARBA" id="ARBA00022960"/>
    </source>
</evidence>
<evidence type="ECO:0000256" key="15">
    <source>
        <dbReference type="ARBA" id="ARBA00023211"/>
    </source>
</evidence>
<comment type="function">
    <text evidence="2 18">Cell wall formation.</text>
</comment>
<dbReference type="EMBL" id="NSKD01000005">
    <property type="protein sequence ID" value="PAU79938.1"/>
    <property type="molecule type" value="Genomic_DNA"/>
</dbReference>
<evidence type="ECO:0000256" key="2">
    <source>
        <dbReference type="ARBA" id="ARBA00003921"/>
    </source>
</evidence>
<evidence type="ECO:0000256" key="11">
    <source>
        <dbReference type="ARBA" id="ARBA00022840"/>
    </source>
</evidence>
<evidence type="ECO:0000313" key="23">
    <source>
        <dbReference type="EMBL" id="PAU79938.1"/>
    </source>
</evidence>
<feature type="domain" description="ATP-grasp" evidence="22">
    <location>
        <begin position="117"/>
        <end position="312"/>
    </location>
</feature>
<dbReference type="InterPro" id="IPR013815">
    <property type="entry name" value="ATP_grasp_subdomain_1"/>
</dbReference>
<dbReference type="InterPro" id="IPR011095">
    <property type="entry name" value="Dala_Dala_lig_C"/>
</dbReference>
<dbReference type="PANTHER" id="PTHR23132:SF23">
    <property type="entry name" value="D-ALANINE--D-ALANINE LIGASE B"/>
    <property type="match status" value="1"/>
</dbReference>
<dbReference type="Pfam" id="PF07478">
    <property type="entry name" value="Dala_Dala_lig_C"/>
    <property type="match status" value="1"/>
</dbReference>
<dbReference type="GO" id="GO:0071555">
    <property type="term" value="P:cell wall organization"/>
    <property type="evidence" value="ECO:0007669"/>
    <property type="project" value="UniProtKB-KW"/>
</dbReference>
<keyword evidence="8 18" id="KW-0436">Ligase</keyword>
<dbReference type="PANTHER" id="PTHR23132">
    <property type="entry name" value="D-ALANINE--D-ALANINE LIGASE"/>
    <property type="match status" value="1"/>
</dbReference>
<feature type="active site" evidence="19">
    <location>
        <position position="159"/>
    </location>
</feature>
<dbReference type="InterPro" id="IPR011761">
    <property type="entry name" value="ATP-grasp"/>
</dbReference>
<comment type="cofactor">
    <cofactor evidence="1">
        <name>Mn(2+)</name>
        <dbReference type="ChEBI" id="CHEBI:29035"/>
    </cofactor>
</comment>
<keyword evidence="24" id="KW-1185">Reference proteome</keyword>
<protein>
    <recommendedName>
        <fullName evidence="6 18">D-alanine--D-alanine ligase</fullName>
        <ecNumber evidence="6 18">6.3.2.4</ecNumber>
    </recommendedName>
    <alternativeName>
        <fullName evidence="18">D-Ala-D-Ala ligase</fullName>
    </alternativeName>
    <alternativeName>
        <fullName evidence="18">D-alanylalanine synthetase</fullName>
    </alternativeName>
</protein>
<comment type="pathway">
    <text evidence="4 18">Cell wall biogenesis; peptidoglycan biosynthesis.</text>
</comment>
<comment type="caution">
    <text evidence="23">The sequence shown here is derived from an EMBL/GenBank/DDBJ whole genome shotgun (WGS) entry which is preliminary data.</text>
</comment>
<evidence type="ECO:0000256" key="3">
    <source>
        <dbReference type="ARBA" id="ARBA00004496"/>
    </source>
</evidence>
<feature type="binding site" evidence="20">
    <location>
        <position position="279"/>
    </location>
    <ligand>
        <name>Mg(2+)</name>
        <dbReference type="ChEBI" id="CHEBI:18420"/>
        <label>1</label>
    </ligand>
</feature>
<accession>A0A2A2F4R9</accession>
<proteinExistence type="inferred from homology"/>
<keyword evidence="13 18" id="KW-0133">Cell shape</keyword>
<evidence type="ECO:0000256" key="9">
    <source>
        <dbReference type="ARBA" id="ARBA00022723"/>
    </source>
</evidence>
<dbReference type="AlphaFoldDB" id="A0A2A2F4R9"/>
<dbReference type="Proteomes" id="UP000218896">
    <property type="component" value="Unassembled WGS sequence"/>
</dbReference>
<evidence type="ECO:0000256" key="5">
    <source>
        <dbReference type="ARBA" id="ARBA00010871"/>
    </source>
</evidence>
<dbReference type="GO" id="GO:0005829">
    <property type="term" value="C:cytosol"/>
    <property type="evidence" value="ECO:0007669"/>
    <property type="project" value="TreeGrafter"/>
</dbReference>
<evidence type="ECO:0000256" key="10">
    <source>
        <dbReference type="ARBA" id="ARBA00022741"/>
    </source>
</evidence>
<dbReference type="Gene3D" id="3.40.50.20">
    <property type="match status" value="1"/>
</dbReference>
<evidence type="ECO:0000313" key="24">
    <source>
        <dbReference type="Proteomes" id="UP000218896"/>
    </source>
</evidence>
<dbReference type="OrthoDB" id="9813261at2"/>
<keyword evidence="9 20" id="KW-0479">Metal-binding</keyword>
<organism evidence="23 24">
    <name type="scientific">Halovibrio salipaludis</name>
    <dbReference type="NCBI Taxonomy" id="2032626"/>
    <lineage>
        <taxon>Bacteria</taxon>
        <taxon>Pseudomonadati</taxon>
        <taxon>Pseudomonadota</taxon>
        <taxon>Gammaproteobacteria</taxon>
        <taxon>Oceanospirillales</taxon>
        <taxon>Halomonadaceae</taxon>
        <taxon>Halovibrio</taxon>
    </lineage>
</organism>
<comment type="catalytic activity">
    <reaction evidence="17 18">
        <text>2 D-alanine + ATP = D-alanyl-D-alanine + ADP + phosphate + H(+)</text>
        <dbReference type="Rhea" id="RHEA:11224"/>
        <dbReference type="ChEBI" id="CHEBI:15378"/>
        <dbReference type="ChEBI" id="CHEBI:30616"/>
        <dbReference type="ChEBI" id="CHEBI:43474"/>
        <dbReference type="ChEBI" id="CHEBI:57416"/>
        <dbReference type="ChEBI" id="CHEBI:57822"/>
        <dbReference type="ChEBI" id="CHEBI:456216"/>
        <dbReference type="EC" id="6.3.2.4"/>
    </reaction>
</comment>
<dbReference type="PIRSF" id="PIRSF039102">
    <property type="entry name" value="Ddl/VanB"/>
    <property type="match status" value="1"/>
</dbReference>
<gene>
    <name evidence="18" type="primary">ddl</name>
    <name evidence="23" type="ORF">CK501_12120</name>
</gene>
<evidence type="ECO:0000256" key="19">
    <source>
        <dbReference type="PIRSR" id="PIRSR039102-1"/>
    </source>
</evidence>
<feature type="binding site" evidence="20">
    <location>
        <position position="281"/>
    </location>
    <ligand>
        <name>Mg(2+)</name>
        <dbReference type="ChEBI" id="CHEBI:18420"/>
        <label>2</label>
    </ligand>
</feature>
<evidence type="ECO:0000256" key="21">
    <source>
        <dbReference type="PROSITE-ProRule" id="PRU00409"/>
    </source>
</evidence>
<dbReference type="GO" id="GO:0005524">
    <property type="term" value="F:ATP binding"/>
    <property type="evidence" value="ECO:0007669"/>
    <property type="project" value="UniProtKB-UniRule"/>
</dbReference>
<dbReference type="Gene3D" id="3.30.1490.20">
    <property type="entry name" value="ATP-grasp fold, A domain"/>
    <property type="match status" value="1"/>
</dbReference>
<evidence type="ECO:0000256" key="18">
    <source>
        <dbReference type="HAMAP-Rule" id="MF_00047"/>
    </source>
</evidence>
<feature type="binding site" evidence="20">
    <location>
        <position position="266"/>
    </location>
    <ligand>
        <name>Mg(2+)</name>
        <dbReference type="ChEBI" id="CHEBI:18420"/>
        <label>1</label>
    </ligand>
</feature>
<evidence type="ECO:0000256" key="16">
    <source>
        <dbReference type="ARBA" id="ARBA00023316"/>
    </source>
</evidence>
<evidence type="ECO:0000256" key="1">
    <source>
        <dbReference type="ARBA" id="ARBA00001936"/>
    </source>
</evidence>